<feature type="domain" description="Ig-like" evidence="8">
    <location>
        <begin position="2079"/>
        <end position="2110"/>
    </location>
</feature>
<dbReference type="InterPro" id="IPR003598">
    <property type="entry name" value="Ig_sub2"/>
</dbReference>
<dbReference type="InterPro" id="IPR013783">
    <property type="entry name" value="Ig-like_fold"/>
</dbReference>
<dbReference type="InterPro" id="IPR013098">
    <property type="entry name" value="Ig_I-set"/>
</dbReference>
<feature type="domain" description="Ig-like" evidence="8">
    <location>
        <begin position="1860"/>
        <end position="1949"/>
    </location>
</feature>
<feature type="domain" description="Ig-like" evidence="8">
    <location>
        <begin position="1107"/>
        <end position="1181"/>
    </location>
</feature>
<evidence type="ECO:0000259" key="8">
    <source>
        <dbReference type="PROSITE" id="PS50835"/>
    </source>
</evidence>
<proteinExistence type="predicted"/>
<dbReference type="Pfam" id="PF13927">
    <property type="entry name" value="Ig_3"/>
    <property type="match status" value="4"/>
</dbReference>
<dbReference type="InterPro" id="IPR036179">
    <property type="entry name" value="Ig-like_dom_sf"/>
</dbReference>
<keyword evidence="3" id="KW-0732">Signal</keyword>
<feature type="domain" description="Ig-like" evidence="8">
    <location>
        <begin position="1014"/>
        <end position="1102"/>
    </location>
</feature>
<dbReference type="SMART" id="SM00408">
    <property type="entry name" value="IGc2"/>
    <property type="match status" value="18"/>
</dbReference>
<comment type="caution">
    <text evidence="9">The sequence shown here is derived from an EMBL/GenBank/DDBJ whole genome shotgun (WGS) entry which is preliminary data.</text>
</comment>
<accession>A0A8J5MTQ3</accession>
<dbReference type="InterPro" id="IPR003599">
    <property type="entry name" value="Ig_sub"/>
</dbReference>
<comment type="subcellular location">
    <subcellularLocation>
        <location evidence="1">Secreted</location>
    </subcellularLocation>
</comment>
<dbReference type="Proteomes" id="UP000747542">
    <property type="component" value="Unassembled WGS sequence"/>
</dbReference>
<dbReference type="FunFam" id="2.60.40.10:FF:000032">
    <property type="entry name" value="palladin isoform X1"/>
    <property type="match status" value="6"/>
</dbReference>
<evidence type="ECO:0000313" key="9">
    <source>
        <dbReference type="EMBL" id="KAG7164030.1"/>
    </source>
</evidence>
<feature type="domain" description="Ig-like" evidence="8">
    <location>
        <begin position="534"/>
        <end position="618"/>
    </location>
</feature>
<dbReference type="GO" id="GO:0043025">
    <property type="term" value="C:neuronal cell body"/>
    <property type="evidence" value="ECO:0007669"/>
    <property type="project" value="TreeGrafter"/>
</dbReference>
<dbReference type="GO" id="GO:0007156">
    <property type="term" value="P:homophilic cell adhesion via plasma membrane adhesion molecules"/>
    <property type="evidence" value="ECO:0007669"/>
    <property type="project" value="TreeGrafter"/>
</dbReference>
<dbReference type="InterPro" id="IPR056861">
    <property type="entry name" value="HMCN1-like_VWA"/>
</dbReference>
<feature type="domain" description="Ig-like" evidence="8">
    <location>
        <begin position="2115"/>
        <end position="2205"/>
    </location>
</feature>
<keyword evidence="6" id="KW-0393">Immunoglobulin domain</keyword>
<reference evidence="9" key="1">
    <citation type="journal article" date="2021" name="Sci. Adv.">
        <title>The American lobster genome reveals insights on longevity, neural, and immune adaptations.</title>
        <authorList>
            <person name="Polinski J.M."/>
            <person name="Zimin A.V."/>
            <person name="Clark K.F."/>
            <person name="Kohn A.B."/>
            <person name="Sadowski N."/>
            <person name="Timp W."/>
            <person name="Ptitsyn A."/>
            <person name="Khanna P."/>
            <person name="Romanova D.Y."/>
            <person name="Williams P."/>
            <person name="Greenwood S.J."/>
            <person name="Moroz L.L."/>
            <person name="Walt D.R."/>
            <person name="Bodnar A.G."/>
        </authorList>
    </citation>
    <scope>NUCLEOTIDE SEQUENCE</scope>
    <source>
        <strain evidence="9">GMGI-L3</strain>
    </source>
</reference>
<evidence type="ECO:0000256" key="3">
    <source>
        <dbReference type="ARBA" id="ARBA00022729"/>
    </source>
</evidence>
<dbReference type="Pfam" id="PF00047">
    <property type="entry name" value="ig"/>
    <property type="match status" value="1"/>
</dbReference>
<protein>
    <submittedName>
        <fullName evidence="9">Hemicentin-1-like 7</fullName>
    </submittedName>
</protein>
<dbReference type="InterPro" id="IPR013151">
    <property type="entry name" value="Immunoglobulin_dom"/>
</dbReference>
<feature type="domain" description="Ig-like" evidence="8">
    <location>
        <begin position="1648"/>
        <end position="1746"/>
    </location>
</feature>
<keyword evidence="2" id="KW-0964">Secreted</keyword>
<dbReference type="GO" id="GO:0032991">
    <property type="term" value="C:protein-containing complex"/>
    <property type="evidence" value="ECO:0007669"/>
    <property type="project" value="UniProtKB-ARBA"/>
</dbReference>
<evidence type="ECO:0000256" key="4">
    <source>
        <dbReference type="ARBA" id="ARBA00023157"/>
    </source>
</evidence>
<evidence type="ECO:0000256" key="2">
    <source>
        <dbReference type="ARBA" id="ARBA00022525"/>
    </source>
</evidence>
<feature type="domain" description="Ig-like" evidence="8">
    <location>
        <begin position="1186"/>
        <end position="1320"/>
    </location>
</feature>
<dbReference type="Gene3D" id="2.60.40.10">
    <property type="entry name" value="Immunoglobulins"/>
    <property type="match status" value="20"/>
</dbReference>
<dbReference type="Pfam" id="PF23560">
    <property type="entry name" value="GBD_Hemicentin"/>
    <property type="match status" value="1"/>
</dbReference>
<dbReference type="PROSITE" id="PS50835">
    <property type="entry name" value="IG_LIKE"/>
    <property type="match status" value="17"/>
</dbReference>
<evidence type="ECO:0000256" key="6">
    <source>
        <dbReference type="ARBA" id="ARBA00023319"/>
    </source>
</evidence>
<dbReference type="FunFam" id="2.60.40.10:FF:000503">
    <property type="entry name" value="Hemicentin 1"/>
    <property type="match status" value="1"/>
</dbReference>
<dbReference type="SUPFAM" id="SSF53300">
    <property type="entry name" value="vWA-like"/>
    <property type="match status" value="1"/>
</dbReference>
<dbReference type="SUPFAM" id="SSF48726">
    <property type="entry name" value="Immunoglobulin"/>
    <property type="match status" value="19"/>
</dbReference>
<dbReference type="InterPro" id="IPR056475">
    <property type="entry name" value="GBD_Hemicentin/VWA7"/>
</dbReference>
<sequence length="2291" mass="249419">MEVPRLAALGVMVSNVGTAQLAPSGKIGQGGKGSQAGATGQPEPRTVSVKAKALVVKVFLKAGRPANTRHSTNNQHVGFALLLLLLGFSWGLQVHSDDGNQHTQNKREKDSVSLLNSLENTNIPQKSRREARYDEGNIRYDSASADSKEILEKIKTASSTRLLSSPKLGAKFSRGYIDLGSRDPVEEGAATLAFVFDTTGSMSDDLRQVIDGAGKILNTVLEKFERPIHNYVFVPFHDPEVGPMTVTADPQEFQESLKKSFIFGGGDCPEMAVRAIKMALEVSLPSSYVYVFTDARAKDFYLLDDVLRLIQKKQSQVVFVMTGDCGNHTHPGYQAFETIASTSSGQIFHLDKSDVKEVLNFVRLSLESRKVNLLSIDRESEGPGEENLPLLVDRTLKHFTISVSGEKPKIQIYGPEGEDVSQNTGVENLLALENVKIVGVKEPPPGGSSYVVVKPADITEFGDIYRLQMVSLKGDILEDLPLYRLPGPQPVYNGTSFLAPNEPFNIKIFGRDEHGYEFERFSPTAISSQLPFAPEVVSAERAHGYFDEPAIISCHVKTLVPFTLSWQKGGVELSPSQTYPQSAEVAHVVESPTREDEGRYTCVATNIAGSASSSIFLDMKEPPPQIAAPVNTSVIPTQAAVLSCEVSSTVEYNLTWYRYVVQGQVQDFFGRTETIGEFVSVEGLEGYRVLSNNSLLLEDVSLRDEGWFRCTAANEGGRISREVHVSVLAPPEVSIVPDVVLYQTRDNITVSCTGRGFPEPTISWWRGNTQLTGTKGRISVSDDHKLNLFLANPEDGGPYTCSASSSAGTVRATVMLNFITAPQVTAVQEQVLVGSGDTVVLQCQVRGTPPLTVRWLKNDAVEVTPMSFIQVEGDHLKILGVQENDAGWYTCIATNLAGTAQAHISLSVGSPPTVIHAPADTVVEIGSSGELSCYGVGVPEPYITWRRSDGLPFSTRFTKDADGNLGVTGMVMEADGSLNISRVLQHDEGDYQCVATNVAGNSSFTLHLSVQVPPRAKTNRLDEKVVALEGDQMKLKCPVRASPPLTFIWHKDGQRILGGSHRMRLKKNGTLAIKSLVTEDAGTYVCTAVNAVGATKIPVVLEVHVPPTIREDSEMYSVSEREVLVVPCVTTGIPPPTLTWIRDDQTLMWNNTLRDGSLGEGRYECLVTNAAGSAKRAVNVMLIRRPEISPPGDETLTVLTGQDLKLPCEVTGHPPPSVIWRRDGENVDAPLVEEELQLWPERSVVEGGQLSLPCNANAYPEPTRDWTKDGAKLLPGNDLTISSEGAVEVSRAAPTHSGSYRCTLVNKIGEAYIDYDVKVLIPPKVASQHRSETPVVVEGDGDGLSIFSTKDRADMTHIIVEDNGQTLHILEATVDDKGVYQCIAKNDAGETELLFPLEVLVAPQFTQFFHIPDLRLKVGEELSLNCDVLWQHNGEPLYVHVMPGGQQVHIPRVKVRDAGLYTCYAVNSAGTTHRNFSAPVLEDGVGQNTVAEVMGKDSQLRSGVEYSTAEDRQVLVLHRVSSTSSGVYICNATNSVGSAVREFNFTVMTPPSVRHRSGDGDNDDVEDIKVVAGRDIIMYCWVDGSPLPTITWWRGGQSLTLSPRFHLTAPDQLLITNTQDVDSGDYSCLATNRAGTAEKQFDVQVIVPAEIKDSSEAGEKSENRPYQEVLVDMPISLYCPAVGSPLPYITWTKDDTPLVGLLGTGLDGRLNLGEDGRRLLLSGAVISDSGTYTCTAENEGGRDSVSYDVVVLVPPMIIQETDTFYSTVEGEELDLQCEAEGDPAPAIVWLQDGVVLEDLELPGVIIEDAITVMADNVTKSNSTVRIVSVSEIHAGSYTCIASSMAGSDELSYVVRVATVPRLEDDLTSTHLTARVNRPATLVCQVQSTPDPQIFWFKNSNPLEDDAPNVHLSVDGRDIKFLQVTESDAGNYSCLAVNDAGAIFLNFTLEVHVPPRLVEEVDDVQYVVAGADVEFYCPVHATPTPSILWMKDTSIMQQTFTALDPRTLLLKNVNKTDDGRYVCLATNEAGTVEQDFTLRVMVPPRLSDLDSPMVEKSVVDGKSLSSLSSEVTVDNRGRHLTISYAQPSDSGNYTCQATNVAGTTNLTTLLSVLTPPSWNSDSDLEEEIVGVAGHGLDLYCDVLSSPAPSILWVKDGQMLTPTPEKVLLTQNDKLLQLKSLKDSDSGHYTCVANNAAGTAEYDFEVTVLAPPTLLYQPQTDHTVLVNRAVSLECPVEGTPQPDIEWIVDDQPVTDSSRFISLSSTKTQLNLFRYDLITFSSTLDLYSCFFTMK</sequence>
<feature type="domain" description="Ig-like" evidence="8">
    <location>
        <begin position="1755"/>
        <end position="1851"/>
    </location>
</feature>
<dbReference type="InterPro" id="IPR050958">
    <property type="entry name" value="Cell_Adh-Cytoskel_Orgn"/>
</dbReference>
<feature type="domain" description="Ig-like" evidence="8">
    <location>
        <begin position="1551"/>
        <end position="1644"/>
    </location>
</feature>
<feature type="domain" description="Ig-like" evidence="8">
    <location>
        <begin position="623"/>
        <end position="726"/>
    </location>
</feature>
<dbReference type="Pfam" id="PF07679">
    <property type="entry name" value="I-set"/>
    <property type="match status" value="11"/>
</dbReference>
<dbReference type="Pfam" id="PF25106">
    <property type="entry name" value="VWA_4"/>
    <property type="match status" value="1"/>
</dbReference>
<feature type="domain" description="Ig-like" evidence="8">
    <location>
        <begin position="2210"/>
        <end position="2291"/>
    </location>
</feature>
<feature type="domain" description="Ig-like" evidence="8">
    <location>
        <begin position="822"/>
        <end position="907"/>
    </location>
</feature>
<organism evidence="9 10">
    <name type="scientific">Homarus americanus</name>
    <name type="common">American lobster</name>
    <dbReference type="NCBI Taxonomy" id="6706"/>
    <lineage>
        <taxon>Eukaryota</taxon>
        <taxon>Metazoa</taxon>
        <taxon>Ecdysozoa</taxon>
        <taxon>Arthropoda</taxon>
        <taxon>Crustacea</taxon>
        <taxon>Multicrustacea</taxon>
        <taxon>Malacostraca</taxon>
        <taxon>Eumalacostraca</taxon>
        <taxon>Eucarida</taxon>
        <taxon>Decapoda</taxon>
        <taxon>Pleocyemata</taxon>
        <taxon>Astacidea</taxon>
        <taxon>Nephropoidea</taxon>
        <taxon>Nephropidae</taxon>
        <taxon>Homarus</taxon>
    </lineage>
</organism>
<feature type="domain" description="Ig-like" evidence="8">
    <location>
        <begin position="731"/>
        <end position="817"/>
    </location>
</feature>
<evidence type="ECO:0000256" key="7">
    <source>
        <dbReference type="SAM" id="MobiDB-lite"/>
    </source>
</evidence>
<evidence type="ECO:0000256" key="5">
    <source>
        <dbReference type="ARBA" id="ARBA00023180"/>
    </source>
</evidence>
<dbReference type="GO" id="GO:0005576">
    <property type="term" value="C:extracellular region"/>
    <property type="evidence" value="ECO:0007669"/>
    <property type="project" value="UniProtKB-SubCell"/>
</dbReference>
<dbReference type="CDD" id="cd00198">
    <property type="entry name" value="vWFA"/>
    <property type="match status" value="1"/>
</dbReference>
<feature type="domain" description="Ig-like" evidence="8">
    <location>
        <begin position="1954"/>
        <end position="2038"/>
    </location>
</feature>
<dbReference type="InterPro" id="IPR007110">
    <property type="entry name" value="Ig-like_dom"/>
</dbReference>
<dbReference type="Gene3D" id="3.40.50.410">
    <property type="entry name" value="von Willebrand factor, type A domain"/>
    <property type="match status" value="1"/>
</dbReference>
<evidence type="ECO:0000313" key="10">
    <source>
        <dbReference type="Proteomes" id="UP000747542"/>
    </source>
</evidence>
<feature type="domain" description="Ig-like" evidence="8">
    <location>
        <begin position="1403"/>
        <end position="1477"/>
    </location>
</feature>
<feature type="domain" description="Ig-like" evidence="8">
    <location>
        <begin position="912"/>
        <end position="1009"/>
    </location>
</feature>
<keyword evidence="4" id="KW-1015">Disulfide bond</keyword>
<gene>
    <name evidence="9" type="primary">Hmcn1-L7</name>
    <name evidence="9" type="ORF">Hamer_G014507</name>
</gene>
<feature type="region of interest" description="Disordered" evidence="7">
    <location>
        <begin position="23"/>
        <end position="46"/>
    </location>
</feature>
<keyword evidence="10" id="KW-1185">Reference proteome</keyword>
<dbReference type="PANTHER" id="PTHR45080:SF8">
    <property type="entry name" value="IG-LIKE DOMAIN-CONTAINING PROTEIN"/>
    <property type="match status" value="1"/>
</dbReference>
<evidence type="ECO:0000256" key="1">
    <source>
        <dbReference type="ARBA" id="ARBA00004613"/>
    </source>
</evidence>
<dbReference type="GO" id="GO:0008046">
    <property type="term" value="F:axon guidance receptor activity"/>
    <property type="evidence" value="ECO:0007669"/>
    <property type="project" value="TreeGrafter"/>
</dbReference>
<keyword evidence="5" id="KW-0325">Glycoprotein</keyword>
<dbReference type="GO" id="GO:0050808">
    <property type="term" value="P:synapse organization"/>
    <property type="evidence" value="ECO:0007669"/>
    <property type="project" value="TreeGrafter"/>
</dbReference>
<dbReference type="EMBL" id="JAHLQT010026055">
    <property type="protein sequence ID" value="KAG7164030.1"/>
    <property type="molecule type" value="Genomic_DNA"/>
</dbReference>
<dbReference type="InterPro" id="IPR036465">
    <property type="entry name" value="vWFA_dom_sf"/>
</dbReference>
<dbReference type="PANTHER" id="PTHR45080">
    <property type="entry name" value="CONTACTIN 5"/>
    <property type="match status" value="1"/>
</dbReference>
<dbReference type="GO" id="GO:0005886">
    <property type="term" value="C:plasma membrane"/>
    <property type="evidence" value="ECO:0007669"/>
    <property type="project" value="TreeGrafter"/>
</dbReference>
<dbReference type="GO" id="GO:0030424">
    <property type="term" value="C:axon"/>
    <property type="evidence" value="ECO:0007669"/>
    <property type="project" value="TreeGrafter"/>
</dbReference>
<dbReference type="CDD" id="cd00096">
    <property type="entry name" value="Ig"/>
    <property type="match status" value="4"/>
</dbReference>
<dbReference type="SMART" id="SM00409">
    <property type="entry name" value="IG"/>
    <property type="match status" value="18"/>
</dbReference>
<name>A0A8J5MTQ3_HOMAM</name>